<keyword evidence="9" id="KW-0539">Nucleus</keyword>
<evidence type="ECO:0000256" key="10">
    <source>
        <dbReference type="ARBA" id="ARBA00037538"/>
    </source>
</evidence>
<keyword evidence="5" id="KW-0963">Cytoplasm</keyword>
<dbReference type="InterPro" id="IPR047501">
    <property type="entry name" value="DD_CATIP"/>
</dbReference>
<dbReference type="AlphaFoldDB" id="A0A8J9VJS0"/>
<accession>A0A8J9VJS0</accession>
<keyword evidence="16" id="KW-1185">Reference proteome</keyword>
<evidence type="ECO:0000256" key="12">
    <source>
        <dbReference type="ARBA" id="ARBA00039249"/>
    </source>
</evidence>
<dbReference type="GO" id="GO:0030041">
    <property type="term" value="P:actin filament polymerization"/>
    <property type="evidence" value="ECO:0007669"/>
    <property type="project" value="TreeGrafter"/>
</dbReference>
<dbReference type="PANTHER" id="PTHR15505:SF3">
    <property type="entry name" value="CILIOGENESIS-ASSOCIATED TTC17-INTERACTING PROTEIN"/>
    <property type="match status" value="1"/>
</dbReference>
<evidence type="ECO:0000256" key="11">
    <source>
        <dbReference type="ARBA" id="ARBA00037938"/>
    </source>
</evidence>
<dbReference type="GO" id="GO:0005886">
    <property type="term" value="C:plasma membrane"/>
    <property type="evidence" value="ECO:0007669"/>
    <property type="project" value="UniProtKB-SubCell"/>
</dbReference>
<proteinExistence type="inferred from homology"/>
<evidence type="ECO:0000256" key="3">
    <source>
        <dbReference type="ARBA" id="ARBA00004245"/>
    </source>
</evidence>
<name>A0A8J9VJS0_BRALA</name>
<reference evidence="15" key="1">
    <citation type="submission" date="2022-01" db="EMBL/GenBank/DDBJ databases">
        <authorList>
            <person name="Braso-Vives M."/>
        </authorList>
    </citation>
    <scope>NUCLEOTIDE SEQUENCE</scope>
</reference>
<protein>
    <recommendedName>
        <fullName evidence="12">Ciliogenesis-associated TTC17-interacting protein</fullName>
    </recommendedName>
</protein>
<dbReference type="SUPFAM" id="SSF47391">
    <property type="entry name" value="Dimerization-anchoring domain of cAMP-dependent PK regulatory subunit"/>
    <property type="match status" value="1"/>
</dbReference>
<gene>
    <name evidence="15" type="primary">CATIP</name>
    <name evidence="15" type="ORF">BLAG_LOCUS3472</name>
</gene>
<dbReference type="InterPro" id="IPR048777">
    <property type="entry name" value="CATIP_N"/>
</dbReference>
<dbReference type="Proteomes" id="UP000838412">
    <property type="component" value="Chromosome 10"/>
</dbReference>
<evidence type="ECO:0000256" key="7">
    <source>
        <dbReference type="ARBA" id="ARBA00023136"/>
    </source>
</evidence>
<dbReference type="OrthoDB" id="6334211at2759"/>
<keyword evidence="6" id="KW-0970">Cilium biogenesis/degradation</keyword>
<feature type="domain" description="Ciliogenesis-associated TTC17-interacting protein N-terminal" evidence="14">
    <location>
        <begin position="14"/>
        <end position="239"/>
    </location>
</feature>
<dbReference type="GO" id="GO:0005634">
    <property type="term" value="C:nucleus"/>
    <property type="evidence" value="ECO:0007669"/>
    <property type="project" value="UniProtKB-SubCell"/>
</dbReference>
<evidence type="ECO:0000256" key="2">
    <source>
        <dbReference type="ARBA" id="ARBA00004236"/>
    </source>
</evidence>
<evidence type="ECO:0000256" key="13">
    <source>
        <dbReference type="SAM" id="MobiDB-lite"/>
    </source>
</evidence>
<evidence type="ECO:0000313" key="16">
    <source>
        <dbReference type="Proteomes" id="UP000838412"/>
    </source>
</evidence>
<keyword evidence="7" id="KW-0472">Membrane</keyword>
<dbReference type="EMBL" id="OV696695">
    <property type="protein sequence ID" value="CAH1239094.1"/>
    <property type="molecule type" value="Genomic_DNA"/>
</dbReference>
<dbReference type="GO" id="GO:0044782">
    <property type="term" value="P:cilium organization"/>
    <property type="evidence" value="ECO:0007669"/>
    <property type="project" value="TreeGrafter"/>
</dbReference>
<evidence type="ECO:0000256" key="4">
    <source>
        <dbReference type="ARBA" id="ARBA00022475"/>
    </source>
</evidence>
<sequence length="363" mass="41055">MNGSTASFQPSQDTLQFLQAIEPEDLSLATFVDSLVTTSDTGKELGEFTVSIQYAKYKGEDAYLIHANSHGAIDNVPCGTSITAYVSPKLETLEQQHHEYVKLADHPLDRKTFIVIQDDKMVINKVVTQGEEVSRGAETFDLTTMKGFISEGSNLLLQRILVRKGLPATLSFLSFDSETNLCTTTYKSLEVRRETVGKEEVEVVGIERTIHSTADLPTTWQSYFLKDGHLCNRVQVGSPVTMKLLRMPRIVEKEEPSERPVFEKKGLDINEDMQLFSMFLDRKDQLKNDHAMYMRRHPELQAILADFLQFLLLRKPEDIFPFAVDYFSSFSSQLPSHSPYAKSSEIPPKPQKVDTNLPPPPYP</sequence>
<comment type="similarity">
    <text evidence="11">Belongs to the CATIP family.</text>
</comment>
<organism evidence="15 16">
    <name type="scientific">Branchiostoma lanceolatum</name>
    <name type="common">Common lancelet</name>
    <name type="synonym">Amphioxus lanceolatum</name>
    <dbReference type="NCBI Taxonomy" id="7740"/>
    <lineage>
        <taxon>Eukaryota</taxon>
        <taxon>Metazoa</taxon>
        <taxon>Chordata</taxon>
        <taxon>Cephalochordata</taxon>
        <taxon>Leptocardii</taxon>
        <taxon>Amphioxiformes</taxon>
        <taxon>Branchiostomatidae</taxon>
        <taxon>Branchiostoma</taxon>
    </lineage>
</organism>
<comment type="subcellular location">
    <subcellularLocation>
        <location evidence="2">Cell membrane</location>
    </subcellularLocation>
    <subcellularLocation>
        <location evidence="3">Cytoplasm</location>
        <location evidence="3">Cytoskeleton</location>
    </subcellularLocation>
    <subcellularLocation>
        <location evidence="1">Nucleus</location>
    </subcellularLocation>
</comment>
<evidence type="ECO:0000256" key="1">
    <source>
        <dbReference type="ARBA" id="ARBA00004123"/>
    </source>
</evidence>
<dbReference type="GO" id="GO:0005856">
    <property type="term" value="C:cytoskeleton"/>
    <property type="evidence" value="ECO:0007669"/>
    <property type="project" value="UniProtKB-SubCell"/>
</dbReference>
<evidence type="ECO:0000256" key="8">
    <source>
        <dbReference type="ARBA" id="ARBA00023212"/>
    </source>
</evidence>
<evidence type="ECO:0000256" key="6">
    <source>
        <dbReference type="ARBA" id="ARBA00022794"/>
    </source>
</evidence>
<dbReference type="Pfam" id="PF21772">
    <property type="entry name" value="CATIP_N"/>
    <property type="match status" value="1"/>
</dbReference>
<evidence type="ECO:0000256" key="9">
    <source>
        <dbReference type="ARBA" id="ARBA00023242"/>
    </source>
</evidence>
<evidence type="ECO:0000313" key="15">
    <source>
        <dbReference type="EMBL" id="CAH1239094.1"/>
    </source>
</evidence>
<comment type="function">
    <text evidence="10">Plays a role in primary ciliogenesis by modulating actin polymerization.</text>
</comment>
<dbReference type="CDD" id="cd22973">
    <property type="entry name" value="DD_CATIP"/>
    <property type="match status" value="1"/>
</dbReference>
<evidence type="ECO:0000256" key="5">
    <source>
        <dbReference type="ARBA" id="ARBA00022490"/>
    </source>
</evidence>
<keyword evidence="4" id="KW-1003">Cell membrane</keyword>
<evidence type="ECO:0000259" key="14">
    <source>
        <dbReference type="Pfam" id="PF21772"/>
    </source>
</evidence>
<keyword evidence="8" id="KW-0206">Cytoskeleton</keyword>
<feature type="region of interest" description="Disordered" evidence="13">
    <location>
        <begin position="333"/>
        <end position="363"/>
    </location>
</feature>
<dbReference type="PANTHER" id="PTHR15505">
    <property type="entry name" value="RIIA DOMAIN-CONTAINING PROTEIN 1"/>
    <property type="match status" value="1"/>
</dbReference>